<dbReference type="PANTHER" id="PTHR13999:SF4">
    <property type="entry name" value="INTERFERON-INDUCED TRANSMEMBRANE PROTEIN 3"/>
    <property type="match status" value="1"/>
</dbReference>
<evidence type="ECO:0000256" key="4">
    <source>
        <dbReference type="ARBA" id="ARBA00022989"/>
    </source>
</evidence>
<accession>A0A8C3FXD9</accession>
<dbReference type="Ensembl" id="ENSCPBT00000018266.1">
    <property type="protein sequence ID" value="ENSCPBP00000015420.1"/>
    <property type="gene ID" value="ENSCPBG00000011402.1"/>
</dbReference>
<dbReference type="InterPro" id="IPR007593">
    <property type="entry name" value="CD225/Dispanin_fam"/>
</dbReference>
<dbReference type="Pfam" id="PF04505">
    <property type="entry name" value="CD225"/>
    <property type="match status" value="1"/>
</dbReference>
<dbReference type="GO" id="GO:0035455">
    <property type="term" value="P:response to interferon-alpha"/>
    <property type="evidence" value="ECO:0007669"/>
    <property type="project" value="TreeGrafter"/>
</dbReference>
<dbReference type="GO" id="GO:0035456">
    <property type="term" value="P:response to interferon-beta"/>
    <property type="evidence" value="ECO:0007669"/>
    <property type="project" value="TreeGrafter"/>
</dbReference>
<dbReference type="GeneTree" id="ENSGT00990000213204"/>
<evidence type="ECO:0000256" key="2">
    <source>
        <dbReference type="ARBA" id="ARBA00006843"/>
    </source>
</evidence>
<reference evidence="7" key="1">
    <citation type="submission" date="2025-08" db="UniProtKB">
        <authorList>
            <consortium name="Ensembl"/>
        </authorList>
    </citation>
    <scope>IDENTIFICATION</scope>
</reference>
<dbReference type="GO" id="GO:0034341">
    <property type="term" value="P:response to type II interferon"/>
    <property type="evidence" value="ECO:0007669"/>
    <property type="project" value="TreeGrafter"/>
</dbReference>
<evidence type="ECO:0000256" key="1">
    <source>
        <dbReference type="ARBA" id="ARBA00004370"/>
    </source>
</evidence>
<evidence type="ECO:0000256" key="5">
    <source>
        <dbReference type="ARBA" id="ARBA00023136"/>
    </source>
</evidence>
<dbReference type="PANTHER" id="PTHR13999">
    <property type="entry name" value="INTERFERON INDUCIBLE TRANSMEMBRANE PROTEIN"/>
    <property type="match status" value="1"/>
</dbReference>
<proteinExistence type="inferred from homology"/>
<reference evidence="7" key="2">
    <citation type="submission" date="2025-09" db="UniProtKB">
        <authorList>
            <consortium name="Ensembl"/>
        </authorList>
    </citation>
    <scope>IDENTIFICATION</scope>
</reference>
<sequence length="128" mass="13685">VVGCSVPPAKLSEGCHLLPARPGTVPLMLETSVPPWTVDWDLVPLEAMPWCLISLFTLITSPSSPQARDRNVLGDTDGAGSYAKTAKCLNITVLVLRFLTVVLIIVLVATGVVAVSHAVQQENQNRNN</sequence>
<dbReference type="GO" id="GO:0060337">
    <property type="term" value="P:type I interferon-mediated signaling pathway"/>
    <property type="evidence" value="ECO:0007669"/>
    <property type="project" value="TreeGrafter"/>
</dbReference>
<keyword evidence="3 6" id="KW-0812">Transmembrane</keyword>
<keyword evidence="4 6" id="KW-1133">Transmembrane helix</keyword>
<evidence type="ECO:0000313" key="8">
    <source>
        <dbReference type="Proteomes" id="UP000694380"/>
    </source>
</evidence>
<comment type="similarity">
    <text evidence="2">Belongs to the CD225/Dispanin family.</text>
</comment>
<evidence type="ECO:0000256" key="6">
    <source>
        <dbReference type="SAM" id="Phobius"/>
    </source>
</evidence>
<protein>
    <submittedName>
        <fullName evidence="7">Uncharacterized protein</fullName>
    </submittedName>
</protein>
<dbReference type="GO" id="GO:0051607">
    <property type="term" value="P:defense response to virus"/>
    <property type="evidence" value="ECO:0007669"/>
    <property type="project" value="TreeGrafter"/>
</dbReference>
<name>A0A8C3FXD9_CHRPI</name>
<dbReference type="GO" id="GO:0046597">
    <property type="term" value="P:host-mediated suppression of symbiont invasion"/>
    <property type="evidence" value="ECO:0007669"/>
    <property type="project" value="TreeGrafter"/>
</dbReference>
<dbReference type="InterPro" id="IPR051517">
    <property type="entry name" value="IFITM_antiviral_protein"/>
</dbReference>
<comment type="subcellular location">
    <subcellularLocation>
        <location evidence="1">Membrane</location>
    </subcellularLocation>
</comment>
<dbReference type="GO" id="GO:0005886">
    <property type="term" value="C:plasma membrane"/>
    <property type="evidence" value="ECO:0007669"/>
    <property type="project" value="TreeGrafter"/>
</dbReference>
<dbReference type="Proteomes" id="UP000694380">
    <property type="component" value="Unplaced"/>
</dbReference>
<dbReference type="GO" id="GO:0045071">
    <property type="term" value="P:negative regulation of viral genome replication"/>
    <property type="evidence" value="ECO:0007669"/>
    <property type="project" value="TreeGrafter"/>
</dbReference>
<evidence type="ECO:0000313" key="7">
    <source>
        <dbReference type="Ensembl" id="ENSCPBP00000015420.1"/>
    </source>
</evidence>
<feature type="transmembrane region" description="Helical" evidence="6">
    <location>
        <begin position="94"/>
        <end position="119"/>
    </location>
</feature>
<keyword evidence="5 6" id="KW-0472">Membrane</keyword>
<organism evidence="7 8">
    <name type="scientific">Chrysemys picta bellii</name>
    <name type="common">Western painted turtle</name>
    <name type="synonym">Emys bellii</name>
    <dbReference type="NCBI Taxonomy" id="8478"/>
    <lineage>
        <taxon>Eukaryota</taxon>
        <taxon>Metazoa</taxon>
        <taxon>Chordata</taxon>
        <taxon>Craniata</taxon>
        <taxon>Vertebrata</taxon>
        <taxon>Euteleostomi</taxon>
        <taxon>Archelosauria</taxon>
        <taxon>Testudinata</taxon>
        <taxon>Testudines</taxon>
        <taxon>Cryptodira</taxon>
        <taxon>Durocryptodira</taxon>
        <taxon>Testudinoidea</taxon>
        <taxon>Emydidae</taxon>
        <taxon>Chrysemys</taxon>
    </lineage>
</organism>
<keyword evidence="8" id="KW-1185">Reference proteome</keyword>
<dbReference type="AlphaFoldDB" id="A0A8C3FXD9"/>
<evidence type="ECO:0000256" key="3">
    <source>
        <dbReference type="ARBA" id="ARBA00022692"/>
    </source>
</evidence>